<accession>A0A368MWA1</accession>
<comment type="caution">
    <text evidence="2">The sequence shown here is derived from an EMBL/GenBank/DDBJ whole genome shotgun (WGS) entry which is preliminary data.</text>
</comment>
<dbReference type="AlphaFoldDB" id="A0A368MWA1"/>
<evidence type="ECO:0000313" key="2">
    <source>
        <dbReference type="EMBL" id="RCU42296.1"/>
    </source>
</evidence>
<evidence type="ECO:0000313" key="3">
    <source>
        <dbReference type="Proteomes" id="UP000252172"/>
    </source>
</evidence>
<organism evidence="2 3">
    <name type="scientific">Chryseobacterium lacus</name>
    <dbReference type="NCBI Taxonomy" id="2058346"/>
    <lineage>
        <taxon>Bacteria</taxon>
        <taxon>Pseudomonadati</taxon>
        <taxon>Bacteroidota</taxon>
        <taxon>Flavobacteriia</taxon>
        <taxon>Flavobacteriales</taxon>
        <taxon>Weeksellaceae</taxon>
        <taxon>Chryseobacterium group</taxon>
        <taxon>Chryseobacterium</taxon>
    </lineage>
</organism>
<dbReference type="Gene3D" id="3.40.50.300">
    <property type="entry name" value="P-loop containing nucleotide triphosphate hydrolases"/>
    <property type="match status" value="1"/>
</dbReference>
<name>A0A368MWA1_9FLAO</name>
<protein>
    <recommendedName>
        <fullName evidence="1">NACHT domain-containing protein</fullName>
    </recommendedName>
</protein>
<evidence type="ECO:0000259" key="1">
    <source>
        <dbReference type="PROSITE" id="PS50837"/>
    </source>
</evidence>
<feature type="domain" description="NACHT" evidence="1">
    <location>
        <begin position="110"/>
        <end position="208"/>
    </location>
</feature>
<proteinExistence type="predicted"/>
<dbReference type="OrthoDB" id="1488560at2"/>
<dbReference type="PROSITE" id="PS50837">
    <property type="entry name" value="NACHT"/>
    <property type="match status" value="1"/>
</dbReference>
<gene>
    <name evidence="2" type="ORF">DQ356_10235</name>
</gene>
<reference evidence="2 3" key="1">
    <citation type="submission" date="2018-07" db="EMBL/GenBank/DDBJ databases">
        <title>Chryseobacterium lacus sp. nov., isolated from lake water.</title>
        <authorList>
            <person name="Li C.-M."/>
        </authorList>
    </citation>
    <scope>NUCLEOTIDE SEQUENCE [LARGE SCALE GENOMIC DNA]</scope>
    <source>
        <strain evidence="2 3">YLOS41</strain>
    </source>
</reference>
<dbReference type="InterPro" id="IPR007111">
    <property type="entry name" value="NACHT_NTPase"/>
</dbReference>
<dbReference type="InterPro" id="IPR027417">
    <property type="entry name" value="P-loop_NTPase"/>
</dbReference>
<keyword evidence="3" id="KW-1185">Reference proteome</keyword>
<dbReference type="EMBL" id="QPIE01000007">
    <property type="protein sequence ID" value="RCU42296.1"/>
    <property type="molecule type" value="Genomic_DNA"/>
</dbReference>
<dbReference type="SUPFAM" id="SSF52540">
    <property type="entry name" value="P-loop containing nucleoside triphosphate hydrolases"/>
    <property type="match status" value="1"/>
</dbReference>
<sequence length="811" mass="96154">MAEILPSGTPFYLLAIVSLLVLIFRNVISANLKPYIDKYGILEKYIDKVSTKKNYFKNLYAELSKMPFVLHDFELDIEGNYVEVLDNKIDIESLKVEERRIVYQEYEIKPFVLILGNAGIGKTTFTRNIILKIINKKYKILNYEAKELKKVIPIYVPLKIIDNSTRNPVLKYILNNNSYYKNNEEKLERDLRNRNVFLFLDGYDEVSTVANRNYLREELILIFGSGTNTLNFRYDDKYASIYNAMYLSKVWLTSRKEFYKSNLPIPTQHMVKYKENIAGVALEGVDDERLKLVNILFSKYFNNNNELKALLDGEFFIYEIDNSRDKELISLSKVPLFLTVMCYIYINDVKNTKDTKIKFLSDYYSLINKFIELLLIELDEEKVKNHTIGKKNAYLRRRNNYTEKKLAFIKYFAFKNFDADLNTFTIDQLKQAAINYFFDDNEVLENLRDGKKNNIVDEIINNGIFSYIGIVDDIDQYDFPHRKFKEILGVQFIIDQQDTNYITKELIKGESFELGYEYFKKIDNKTDFISLLVQKLYSLEQSKHICTFLYEYCLEEQHFANLIVIEIQKEIQKLSPQSNHFYISQKLYESLNFTEAYYNFLLEKIISSNYNRSTFISLLFYSKGSVRYDDVLRDNDYIYHYLTYVKSREINPAIVELEEKELKQFILSIVTNNKKSIDENIFTNCFAQISKEYLLPLLNSTKILDNQFRIFEKYKYEQTPSRSDLIFDIELIMKMKKLKDYFKYLCDLYHITDSIIIKNLEKDLHQLTEYNSTTIQSILDKHHINNFSQCVITGKSYQDTKIITSNIDIYK</sequence>
<dbReference type="Proteomes" id="UP000252172">
    <property type="component" value="Unassembled WGS sequence"/>
</dbReference>
<dbReference type="RefSeq" id="WP_114304397.1">
    <property type="nucleotide sequence ID" value="NZ_QPIE01000007.1"/>
</dbReference>